<evidence type="ECO:0000313" key="1">
    <source>
        <dbReference type="EMBL" id="BDM70552.1"/>
    </source>
</evidence>
<sequence length="66" mass="7564">MTTTLPVTALELIPGDRFTHHGREWVVVDVLRGRRETAFIKTEGGGLVYIDDDREFHVRRPSKDEA</sequence>
<dbReference type="RefSeq" id="WP_261954278.1">
    <property type="nucleotide sequence ID" value="NZ_AP026073.1"/>
</dbReference>
<reference evidence="1" key="1">
    <citation type="submission" date="2022-06" db="EMBL/GenBank/DDBJ databases">
        <title>Complete genome sequence of Streptomyces nigrescens HEK616.</title>
        <authorList>
            <person name="Asamizu S."/>
            <person name="Onaka H."/>
        </authorList>
    </citation>
    <scope>NUCLEOTIDE SEQUENCE</scope>
    <source>
        <strain evidence="1">HEK616</strain>
    </source>
</reference>
<protein>
    <submittedName>
        <fullName evidence="1">Uncharacterized protein</fullName>
    </submittedName>
</protein>
<keyword evidence="2" id="KW-1185">Reference proteome</keyword>
<organism evidence="1 2">
    <name type="scientific">Streptomyces nigrescens</name>
    <dbReference type="NCBI Taxonomy" id="1920"/>
    <lineage>
        <taxon>Bacteria</taxon>
        <taxon>Bacillati</taxon>
        <taxon>Actinomycetota</taxon>
        <taxon>Actinomycetes</taxon>
        <taxon>Kitasatosporales</taxon>
        <taxon>Streptomycetaceae</taxon>
        <taxon>Streptomyces</taxon>
    </lineage>
</organism>
<name>A0ABM7ZW16_STRNI</name>
<accession>A0ABM7ZW16</accession>
<dbReference type="EMBL" id="AP026073">
    <property type="protein sequence ID" value="BDM70552.1"/>
    <property type="molecule type" value="Genomic_DNA"/>
</dbReference>
<evidence type="ECO:0000313" key="2">
    <source>
        <dbReference type="Proteomes" id="UP001059597"/>
    </source>
</evidence>
<gene>
    <name evidence="1" type="ORF">HEK616_40390</name>
</gene>
<dbReference type="Proteomes" id="UP001059597">
    <property type="component" value="Chromosome"/>
</dbReference>
<proteinExistence type="predicted"/>